<feature type="compositionally biased region" description="Polar residues" evidence="1">
    <location>
        <begin position="106"/>
        <end position="124"/>
    </location>
</feature>
<evidence type="ECO:0000313" key="3">
    <source>
        <dbReference type="EMBL" id="OQO01134.1"/>
    </source>
</evidence>
<dbReference type="PANTHER" id="PTHR37542:SF3">
    <property type="entry name" value="PRION-INHIBITION AND PROPAGATION HELO DOMAIN-CONTAINING PROTEIN"/>
    <property type="match status" value="1"/>
</dbReference>
<feature type="region of interest" description="Disordered" evidence="1">
    <location>
        <begin position="99"/>
        <end position="124"/>
    </location>
</feature>
<dbReference type="AlphaFoldDB" id="A0A1V8SQ13"/>
<accession>A0A1V8SQ13</accession>
<dbReference type="STRING" id="1507870.A0A1V8SQ13"/>
<dbReference type="PANTHER" id="PTHR37542">
    <property type="entry name" value="HELO DOMAIN-CONTAINING PROTEIN-RELATED"/>
    <property type="match status" value="1"/>
</dbReference>
<dbReference type="Proteomes" id="UP000192596">
    <property type="component" value="Unassembled WGS sequence"/>
</dbReference>
<dbReference type="InParanoid" id="A0A1V8SQ13"/>
<dbReference type="Gene3D" id="1.20.120.1020">
    <property type="entry name" value="Prion-inhibition and propagation, HeLo domain"/>
    <property type="match status" value="1"/>
</dbReference>
<protein>
    <recommendedName>
        <fullName evidence="2">Prion-inhibition and propagation HeLo domain-containing protein</fullName>
    </recommendedName>
</protein>
<dbReference type="EMBL" id="NAJO01000032">
    <property type="protein sequence ID" value="OQO01134.1"/>
    <property type="molecule type" value="Genomic_DNA"/>
</dbReference>
<reference evidence="4" key="1">
    <citation type="submission" date="2017-03" db="EMBL/GenBank/DDBJ databases">
        <title>Genomes of endolithic fungi from Antarctica.</title>
        <authorList>
            <person name="Coleine C."/>
            <person name="Masonjones S."/>
            <person name="Stajich J.E."/>
        </authorList>
    </citation>
    <scope>NUCLEOTIDE SEQUENCE [LARGE SCALE GENOMIC DNA]</scope>
    <source>
        <strain evidence="4">CCFEE 5527</strain>
    </source>
</reference>
<proteinExistence type="predicted"/>
<gene>
    <name evidence="3" type="ORF">B0A48_13377</name>
</gene>
<sequence>MSGLTASSAPGLFLTCIDYFELIQLGRNFKPDYASCAIRLEAAHIHLLRWGKAVDITNAEALQAKLSTYREEDVGFVKELLEEIKEQFERAEKDSVSFKKRAARNADTSSNTETETLDPSTEMQLASTEHITAGKAMTKIKHGYAEALSVATGVHDRTRWALYQQKNLDTLVDEVSKLVTELEKLFPAIDPEMTQREDQLARDEVATLDDTTLELLPALLENTDTVFTAAIKRQENARGLDIRDASIKGDGTVHLGNEDTPDYQHDRGSNISIGSLSVNGSAKSHIGHSIEYTR</sequence>
<evidence type="ECO:0000256" key="1">
    <source>
        <dbReference type="SAM" id="MobiDB-lite"/>
    </source>
</evidence>
<evidence type="ECO:0000313" key="4">
    <source>
        <dbReference type="Proteomes" id="UP000192596"/>
    </source>
</evidence>
<comment type="caution">
    <text evidence="3">The sequence shown here is derived from an EMBL/GenBank/DDBJ whole genome shotgun (WGS) entry which is preliminary data.</text>
</comment>
<feature type="domain" description="Prion-inhibition and propagation HeLo" evidence="2">
    <location>
        <begin position="6"/>
        <end position="211"/>
    </location>
</feature>
<dbReference type="InterPro" id="IPR038305">
    <property type="entry name" value="HeLo_sf"/>
</dbReference>
<feature type="region of interest" description="Disordered" evidence="1">
    <location>
        <begin position="249"/>
        <end position="271"/>
    </location>
</feature>
<keyword evidence="4" id="KW-1185">Reference proteome</keyword>
<dbReference type="OrthoDB" id="20872at2759"/>
<organism evidence="3 4">
    <name type="scientific">Cryoendolithus antarcticus</name>
    <dbReference type="NCBI Taxonomy" id="1507870"/>
    <lineage>
        <taxon>Eukaryota</taxon>
        <taxon>Fungi</taxon>
        <taxon>Dikarya</taxon>
        <taxon>Ascomycota</taxon>
        <taxon>Pezizomycotina</taxon>
        <taxon>Dothideomycetes</taxon>
        <taxon>Dothideomycetidae</taxon>
        <taxon>Cladosporiales</taxon>
        <taxon>Cladosporiaceae</taxon>
        <taxon>Cryoendolithus</taxon>
    </lineage>
</organism>
<dbReference type="InterPro" id="IPR029498">
    <property type="entry name" value="HeLo_dom"/>
</dbReference>
<name>A0A1V8SQ13_9PEZI</name>
<dbReference type="Pfam" id="PF14479">
    <property type="entry name" value="HeLo"/>
    <property type="match status" value="1"/>
</dbReference>
<evidence type="ECO:0000259" key="2">
    <source>
        <dbReference type="Pfam" id="PF14479"/>
    </source>
</evidence>